<feature type="binding site" description="axial binding residue" evidence="12">
    <location>
        <position position="213"/>
    </location>
    <ligand>
        <name>heme c</name>
        <dbReference type="ChEBI" id="CHEBI:61717"/>
        <label>2</label>
    </ligand>
    <ligandPart>
        <name>Fe</name>
        <dbReference type="ChEBI" id="CHEBI:18248"/>
    </ligandPart>
</feature>
<feature type="binding site" description="covalent" evidence="11">
    <location>
        <position position="345"/>
    </location>
    <ligand>
        <name>heme c</name>
        <dbReference type="ChEBI" id="CHEBI:61717"/>
        <label>3</label>
    </ligand>
</feature>
<evidence type="ECO:0000313" key="16">
    <source>
        <dbReference type="EMBL" id="ARP81766.1"/>
    </source>
</evidence>
<dbReference type="GO" id="GO:0005886">
    <property type="term" value="C:plasma membrane"/>
    <property type="evidence" value="ECO:0007669"/>
    <property type="project" value="UniProtKB-SubCell"/>
</dbReference>
<organism evidence="16 17">
    <name type="scientific">Bordetella genomosp. 8</name>
    <dbReference type="NCBI Taxonomy" id="1416806"/>
    <lineage>
        <taxon>Bacteria</taxon>
        <taxon>Pseudomonadati</taxon>
        <taxon>Pseudomonadota</taxon>
        <taxon>Betaproteobacteria</taxon>
        <taxon>Burkholderiales</taxon>
        <taxon>Alcaligenaceae</taxon>
        <taxon>Bordetella</taxon>
    </lineage>
</organism>
<name>A0A1W6YL05_9BORD</name>
<keyword evidence="7" id="KW-0677">Repeat</keyword>
<feature type="domain" description="Cytochrome c" evidence="15">
    <location>
        <begin position="332"/>
        <end position="420"/>
    </location>
</feature>
<feature type="domain" description="Cytochrome c" evidence="15">
    <location>
        <begin position="48"/>
        <end position="151"/>
    </location>
</feature>
<feature type="binding site" description="covalent" evidence="11">
    <location>
        <position position="212"/>
    </location>
    <ligand>
        <name>heme c</name>
        <dbReference type="ChEBI" id="CHEBI:61717"/>
        <label>2</label>
    </ligand>
</feature>
<dbReference type="Gene3D" id="1.10.760.10">
    <property type="entry name" value="Cytochrome c-like domain"/>
    <property type="match status" value="3"/>
</dbReference>
<feature type="binding site" description="covalent" evidence="11">
    <location>
        <position position="65"/>
    </location>
    <ligand>
        <name>heme c</name>
        <dbReference type="ChEBI" id="CHEBI:61717"/>
        <label>1</label>
    </ligand>
</feature>
<feature type="domain" description="Cytochrome c" evidence="15">
    <location>
        <begin position="194"/>
        <end position="303"/>
    </location>
</feature>
<dbReference type="GO" id="GO:0005506">
    <property type="term" value="F:iron ion binding"/>
    <property type="evidence" value="ECO:0007669"/>
    <property type="project" value="InterPro"/>
</dbReference>
<dbReference type="PRINTS" id="PR00605">
    <property type="entry name" value="CYTCHROMECIC"/>
</dbReference>
<dbReference type="InterPro" id="IPR036909">
    <property type="entry name" value="Cyt_c-like_dom_sf"/>
</dbReference>
<dbReference type="EMBL" id="CP021108">
    <property type="protein sequence ID" value="ARP81766.1"/>
    <property type="molecule type" value="Genomic_DNA"/>
</dbReference>
<keyword evidence="2" id="KW-0813">Transport</keyword>
<dbReference type="PANTHER" id="PTHR35008">
    <property type="entry name" value="BLL4482 PROTEIN-RELATED"/>
    <property type="match status" value="1"/>
</dbReference>
<evidence type="ECO:0000259" key="15">
    <source>
        <dbReference type="PROSITE" id="PS51007"/>
    </source>
</evidence>
<dbReference type="RefSeq" id="WP_086064951.1">
    <property type="nucleotide sequence ID" value="NZ_CP021108.1"/>
</dbReference>
<feature type="binding site" description="axial binding residue" evidence="12">
    <location>
        <position position="349"/>
    </location>
    <ligand>
        <name>heme c</name>
        <dbReference type="ChEBI" id="CHEBI:61717"/>
        <label>3</label>
    </ligand>
    <ligandPart>
        <name>Fe</name>
        <dbReference type="ChEBI" id="CHEBI:18248"/>
    </ligandPart>
</feature>
<feature type="binding site" description="covalent" evidence="11">
    <location>
        <position position="348"/>
    </location>
    <ligand>
        <name>heme c</name>
        <dbReference type="ChEBI" id="CHEBI:61717"/>
        <label>3</label>
    </ligand>
</feature>
<dbReference type="PANTHER" id="PTHR35008:SF8">
    <property type="entry name" value="ALCOHOL DEHYDROGENASE CYTOCHROME C SUBUNIT"/>
    <property type="match status" value="1"/>
</dbReference>
<evidence type="ECO:0000256" key="5">
    <source>
        <dbReference type="ARBA" id="ARBA00022723"/>
    </source>
</evidence>
<reference evidence="16 17" key="1">
    <citation type="submission" date="2017-05" db="EMBL/GenBank/DDBJ databases">
        <title>Complete and WGS of Bordetella genogroups.</title>
        <authorList>
            <person name="Spilker T."/>
            <person name="LiPuma J."/>
        </authorList>
    </citation>
    <scope>NUCLEOTIDE SEQUENCE [LARGE SCALE GENOMIC DNA]</scope>
    <source>
        <strain evidence="16 17">AU19157</strain>
    </source>
</reference>
<dbReference type="GO" id="GO:0016614">
    <property type="term" value="F:oxidoreductase activity, acting on CH-OH group of donors"/>
    <property type="evidence" value="ECO:0007669"/>
    <property type="project" value="InterPro"/>
</dbReference>
<dbReference type="GO" id="GO:0009055">
    <property type="term" value="F:electron transfer activity"/>
    <property type="evidence" value="ECO:0007669"/>
    <property type="project" value="InterPro"/>
</dbReference>
<dbReference type="SUPFAM" id="SSF46626">
    <property type="entry name" value="Cytochrome c"/>
    <property type="match status" value="3"/>
</dbReference>
<evidence type="ECO:0000256" key="4">
    <source>
        <dbReference type="ARBA" id="ARBA00022617"/>
    </source>
</evidence>
<keyword evidence="3" id="KW-1003">Cell membrane</keyword>
<evidence type="ECO:0000256" key="6">
    <source>
        <dbReference type="ARBA" id="ARBA00022729"/>
    </source>
</evidence>
<evidence type="ECO:0000313" key="17">
    <source>
        <dbReference type="Proteomes" id="UP000194151"/>
    </source>
</evidence>
<evidence type="ECO:0000256" key="7">
    <source>
        <dbReference type="ARBA" id="ARBA00022737"/>
    </source>
</evidence>
<evidence type="ECO:0000256" key="2">
    <source>
        <dbReference type="ARBA" id="ARBA00022448"/>
    </source>
</evidence>
<keyword evidence="9 12" id="KW-0408">Iron</keyword>
<dbReference type="OrthoDB" id="9809720at2"/>
<keyword evidence="17" id="KW-1185">Reference proteome</keyword>
<gene>
    <name evidence="16" type="ORF">CAL12_13700</name>
</gene>
<feature type="chain" id="PRO_5012754930" evidence="14">
    <location>
        <begin position="37"/>
        <end position="477"/>
    </location>
</feature>
<keyword evidence="8" id="KW-0249">Electron transport</keyword>
<dbReference type="Pfam" id="PF00034">
    <property type="entry name" value="Cytochrom_C"/>
    <property type="match status" value="3"/>
</dbReference>
<dbReference type="InterPro" id="IPR051459">
    <property type="entry name" value="Cytochrome_c-type_DH"/>
</dbReference>
<dbReference type="STRING" id="1416806.CAL12_13700"/>
<comment type="cofactor">
    <cofactor evidence="11">
        <name>heme c</name>
        <dbReference type="ChEBI" id="CHEBI:61717"/>
    </cofactor>
    <text evidence="11">Binds 3 heme c groups covalently per subunit.</text>
</comment>
<evidence type="ECO:0000256" key="8">
    <source>
        <dbReference type="ARBA" id="ARBA00022982"/>
    </source>
</evidence>
<keyword evidence="4 11" id="KW-0349">Heme</keyword>
<keyword evidence="13" id="KW-0812">Transmembrane</keyword>
<keyword evidence="13" id="KW-1133">Transmembrane helix</keyword>
<dbReference type="PROSITE" id="PS51007">
    <property type="entry name" value="CYTC"/>
    <property type="match status" value="3"/>
</dbReference>
<feature type="binding site" description="covalent" evidence="11">
    <location>
        <position position="62"/>
    </location>
    <ligand>
        <name>heme c</name>
        <dbReference type="ChEBI" id="CHEBI:61717"/>
        <label>1</label>
    </ligand>
</feature>
<feature type="transmembrane region" description="Helical" evidence="13">
    <location>
        <begin position="451"/>
        <end position="469"/>
    </location>
</feature>
<feature type="binding site" description="covalent" evidence="11">
    <location>
        <position position="209"/>
    </location>
    <ligand>
        <name>heme c</name>
        <dbReference type="ChEBI" id="CHEBI:61717"/>
        <label>2</label>
    </ligand>
</feature>
<evidence type="ECO:0000256" key="13">
    <source>
        <dbReference type="SAM" id="Phobius"/>
    </source>
</evidence>
<keyword evidence="10 13" id="KW-0472">Membrane</keyword>
<accession>A0A1W6YL05</accession>
<evidence type="ECO:0000256" key="1">
    <source>
        <dbReference type="ARBA" id="ARBA00004236"/>
    </source>
</evidence>
<keyword evidence="6 14" id="KW-0732">Signal</keyword>
<dbReference type="InterPro" id="IPR008168">
    <property type="entry name" value="Cyt_C_IC"/>
</dbReference>
<feature type="binding site" description="axial binding residue" evidence="12">
    <location>
        <position position="66"/>
    </location>
    <ligand>
        <name>heme c</name>
        <dbReference type="ChEBI" id="CHEBI:61717"/>
        <label>1</label>
    </ligand>
    <ligandPart>
        <name>Fe</name>
        <dbReference type="ChEBI" id="CHEBI:18248"/>
    </ligandPart>
</feature>
<protein>
    <submittedName>
        <fullName evidence="16">Cytochrome C</fullName>
    </submittedName>
</protein>
<feature type="signal peptide" evidence="14">
    <location>
        <begin position="1"/>
        <end position="36"/>
    </location>
</feature>
<evidence type="ECO:0000256" key="12">
    <source>
        <dbReference type="PIRSR" id="PIRSR000018-51"/>
    </source>
</evidence>
<evidence type="ECO:0000256" key="14">
    <source>
        <dbReference type="SAM" id="SignalP"/>
    </source>
</evidence>
<dbReference type="InterPro" id="IPR009056">
    <property type="entry name" value="Cyt_c-like_dom"/>
</dbReference>
<evidence type="ECO:0000256" key="3">
    <source>
        <dbReference type="ARBA" id="ARBA00022475"/>
    </source>
</evidence>
<dbReference type="GO" id="GO:0020037">
    <property type="term" value="F:heme binding"/>
    <property type="evidence" value="ECO:0007669"/>
    <property type="project" value="InterPro"/>
</dbReference>
<comment type="subcellular location">
    <subcellularLocation>
        <location evidence="1">Cell membrane</location>
    </subcellularLocation>
</comment>
<dbReference type="KEGG" id="bgv:CAL12_13700"/>
<dbReference type="Proteomes" id="UP000194151">
    <property type="component" value="Chromosome"/>
</dbReference>
<dbReference type="InterPro" id="IPR014353">
    <property type="entry name" value="Membr-bd_ADH_cyt_c"/>
</dbReference>
<keyword evidence="5 12" id="KW-0479">Metal-binding</keyword>
<evidence type="ECO:0000256" key="10">
    <source>
        <dbReference type="ARBA" id="ARBA00023136"/>
    </source>
</evidence>
<proteinExistence type="predicted"/>
<evidence type="ECO:0000256" key="11">
    <source>
        <dbReference type="PIRSR" id="PIRSR000018-50"/>
    </source>
</evidence>
<dbReference type="PIRSF" id="PIRSF000018">
    <property type="entry name" value="Mb_ADH_cyt_c"/>
    <property type="match status" value="1"/>
</dbReference>
<evidence type="ECO:0000256" key="9">
    <source>
        <dbReference type="ARBA" id="ARBA00023004"/>
    </source>
</evidence>
<dbReference type="AlphaFoldDB" id="A0A1W6YL05"/>
<sequence length="477" mass="49173">MTTVYPSPRRAIGATLALVLAGAASAVAGAASAVFAAGPAATAPDETTLVQRGAYLATAADCVACHTAAGGKPYAGGNPIASPVGTIWSTNITPSKTAGIGNYTEEQFARALRAGVRADGANLYPAMPYTSYTKISDEDVHALYAFFMKGVAPVDAAVPETKLPFPFDIRASMKGWNLLFNSDRRFEPVAGKSEQWLRGAYLTEALAHCATCHTPRNALMAEDDSRAFGGASLGNWYAPNISGDPVHGIGGWSQEDLVAYLKTGHAPGHALVAGPMAEVVDHSLSKLSDADLNAIAVYVRSAAPVATGSADKPAYAYGVPAKDEATIRGASMGQTTGATLYSGNCASCHQASGTGAEQGGPPSLLHVSAVGRDDPGNLVMAILDGVYRSSGSAPRRMPAFAHELSDQDVAMLATYVRQTFGNPAAPAVTAAQVQTLRAPSQPGPIVSEARIGVGVAAVVLLLLLGWLLARRRRKAAA</sequence>